<organism evidence="2 3">
    <name type="scientific">Magallana gigas</name>
    <name type="common">Pacific oyster</name>
    <name type="synonym">Crassostrea gigas</name>
    <dbReference type="NCBI Taxonomy" id="29159"/>
    <lineage>
        <taxon>Eukaryota</taxon>
        <taxon>Metazoa</taxon>
        <taxon>Spiralia</taxon>
        <taxon>Lophotrochozoa</taxon>
        <taxon>Mollusca</taxon>
        <taxon>Bivalvia</taxon>
        <taxon>Autobranchia</taxon>
        <taxon>Pteriomorphia</taxon>
        <taxon>Ostreida</taxon>
        <taxon>Ostreoidea</taxon>
        <taxon>Ostreidae</taxon>
        <taxon>Magallana</taxon>
    </lineage>
</organism>
<reference evidence="2" key="1">
    <citation type="submission" date="2022-08" db="UniProtKB">
        <authorList>
            <consortium name="EnsemblMetazoa"/>
        </authorList>
    </citation>
    <scope>IDENTIFICATION</scope>
    <source>
        <strain evidence="2">05x7-T-G4-1.051#20</strain>
    </source>
</reference>
<evidence type="ECO:0000313" key="3">
    <source>
        <dbReference type="Proteomes" id="UP000005408"/>
    </source>
</evidence>
<protein>
    <submittedName>
        <fullName evidence="2">Uncharacterized protein</fullName>
    </submittedName>
</protein>
<feature type="region of interest" description="Disordered" evidence="1">
    <location>
        <begin position="1"/>
        <end position="56"/>
    </location>
</feature>
<name>A0A8W8KGH7_MAGGI</name>
<accession>A0A8W8KGH7</accession>
<evidence type="ECO:0000256" key="1">
    <source>
        <dbReference type="SAM" id="MobiDB-lite"/>
    </source>
</evidence>
<feature type="region of interest" description="Disordered" evidence="1">
    <location>
        <begin position="138"/>
        <end position="225"/>
    </location>
</feature>
<feature type="region of interest" description="Disordered" evidence="1">
    <location>
        <begin position="102"/>
        <end position="123"/>
    </location>
</feature>
<feature type="compositionally biased region" description="Polar residues" evidence="1">
    <location>
        <begin position="1"/>
        <end position="26"/>
    </location>
</feature>
<feature type="compositionally biased region" description="Basic and acidic residues" evidence="1">
    <location>
        <begin position="147"/>
        <end position="164"/>
    </location>
</feature>
<evidence type="ECO:0000313" key="2">
    <source>
        <dbReference type="EnsemblMetazoa" id="G2379.1:cds"/>
    </source>
</evidence>
<keyword evidence="3" id="KW-1185">Reference proteome</keyword>
<dbReference type="Proteomes" id="UP000005408">
    <property type="component" value="Unassembled WGS sequence"/>
</dbReference>
<feature type="compositionally biased region" description="Basic and acidic residues" evidence="1">
    <location>
        <begin position="105"/>
        <end position="114"/>
    </location>
</feature>
<dbReference type="AlphaFoldDB" id="A0A8W8KGH7"/>
<proteinExistence type="predicted"/>
<dbReference type="EnsemblMetazoa" id="G2379.1">
    <property type="protein sequence ID" value="G2379.1:cds"/>
    <property type="gene ID" value="G2379"/>
</dbReference>
<feature type="compositionally biased region" description="Basic and acidic residues" evidence="1">
    <location>
        <begin position="29"/>
        <end position="49"/>
    </location>
</feature>
<sequence>MGCLSSAQASPTVVTIENRQRSNASSLPPKHEQSRVHEDRSLIEPEASKKQFKGKAQIETKPDVFVLKSEDTDSYGGRSRSEESIELYNEQGETDNHVVYNVTDDDGRRSRSEESIELYNGPETNENVIYNVEEATNIAKTSQSEQELPKEEHKMDKTNNKERATPQNSDVIQRQEVDDIPEYPTVFRNSRQGNKSEDADSGFENPEIASVSAYSPDDNSDDDMF</sequence>